<reference evidence="15" key="1">
    <citation type="submission" date="2021-06" db="EMBL/GenBank/DDBJ databases">
        <authorList>
            <person name="Kallberg Y."/>
            <person name="Tangrot J."/>
            <person name="Rosling A."/>
        </authorList>
    </citation>
    <scope>NUCLEOTIDE SEQUENCE</scope>
    <source>
        <strain evidence="15">FL966</strain>
    </source>
</reference>
<dbReference type="Gene3D" id="3.40.50.720">
    <property type="entry name" value="NAD(P)-binding Rossmann-like Domain"/>
    <property type="match status" value="2"/>
</dbReference>
<keyword evidence="7" id="KW-0324">Glycolysis</keyword>
<evidence type="ECO:0000256" key="2">
    <source>
        <dbReference type="ARBA" id="ARBA00005215"/>
    </source>
</evidence>
<comment type="subunit">
    <text evidence="4">Homotetramer.</text>
</comment>
<comment type="catalytic activity">
    <reaction evidence="8">
        <text>D-glyceraldehyde 3-phosphate + phosphate + NADP(+) = (2R)-3-phospho-glyceroyl phosphate + NADPH + H(+)</text>
        <dbReference type="Rhea" id="RHEA:10296"/>
        <dbReference type="ChEBI" id="CHEBI:15378"/>
        <dbReference type="ChEBI" id="CHEBI:43474"/>
        <dbReference type="ChEBI" id="CHEBI:57604"/>
        <dbReference type="ChEBI" id="CHEBI:57783"/>
        <dbReference type="ChEBI" id="CHEBI:58349"/>
        <dbReference type="ChEBI" id="CHEBI:59776"/>
        <dbReference type="EC" id="1.2.1.13"/>
    </reaction>
</comment>
<evidence type="ECO:0000256" key="8">
    <source>
        <dbReference type="ARBA" id="ARBA00052787"/>
    </source>
</evidence>
<dbReference type="PROSITE" id="PS00071">
    <property type="entry name" value="GAPDH"/>
    <property type="match status" value="1"/>
</dbReference>
<dbReference type="SUPFAM" id="SSF55347">
    <property type="entry name" value="Glyceraldehyde-3-phosphate dehydrogenase-like, C-terminal domain"/>
    <property type="match status" value="1"/>
</dbReference>
<dbReference type="CDD" id="cd05214">
    <property type="entry name" value="GAPDH_I_N"/>
    <property type="match status" value="1"/>
</dbReference>
<keyword evidence="16" id="KW-1185">Reference proteome</keyword>
<dbReference type="EMBL" id="CAJVQA010005556">
    <property type="protein sequence ID" value="CAG8623109.1"/>
    <property type="molecule type" value="Genomic_DNA"/>
</dbReference>
<evidence type="ECO:0000256" key="1">
    <source>
        <dbReference type="ARBA" id="ARBA00004869"/>
    </source>
</evidence>
<dbReference type="OrthoDB" id="1152826at2759"/>
<dbReference type="Gene3D" id="3.30.360.10">
    <property type="entry name" value="Dihydrodipicolinate Reductase, domain 2"/>
    <property type="match status" value="1"/>
</dbReference>
<feature type="binding site" evidence="10">
    <location>
        <begin position="195"/>
        <end position="197"/>
    </location>
    <ligand>
        <name>D-glyceraldehyde 3-phosphate</name>
        <dbReference type="ChEBI" id="CHEBI:59776"/>
    </ligand>
</feature>
<dbReference type="InterPro" id="IPR020830">
    <property type="entry name" value="GlycerAld_3-P_DH_AS"/>
</dbReference>
<comment type="pathway">
    <text evidence="1">Carbohydrate degradation; glycolysis; pyruvate from D-glyceraldehyde 3-phosphate: step 1/5.</text>
</comment>
<feature type="binding site" evidence="11">
    <location>
        <begin position="12"/>
        <end position="13"/>
    </location>
    <ligand>
        <name>NAD(+)</name>
        <dbReference type="ChEBI" id="CHEBI:57540"/>
    </ligand>
</feature>
<evidence type="ECO:0000256" key="10">
    <source>
        <dbReference type="PIRSR" id="PIRSR000149-2"/>
    </source>
</evidence>
<feature type="non-terminal residue" evidence="15">
    <location>
        <position position="397"/>
    </location>
</feature>
<feature type="binding site" evidence="11">
    <location>
        <position position="377"/>
    </location>
    <ligand>
        <name>NAD(+)</name>
        <dbReference type="ChEBI" id="CHEBI:57540"/>
    </ligand>
</feature>
<dbReference type="GO" id="GO:0051287">
    <property type="term" value="F:NAD binding"/>
    <property type="evidence" value="ECO:0007669"/>
    <property type="project" value="InterPro"/>
</dbReference>
<evidence type="ECO:0000313" key="15">
    <source>
        <dbReference type="EMBL" id="CAG8623109.1"/>
    </source>
</evidence>
<dbReference type="GO" id="GO:0006096">
    <property type="term" value="P:glycolytic process"/>
    <property type="evidence" value="ECO:0007669"/>
    <property type="project" value="UniProtKB-KW"/>
</dbReference>
<dbReference type="PRINTS" id="PR00078">
    <property type="entry name" value="G3PDHDRGNASE"/>
</dbReference>
<feature type="binding site" evidence="10">
    <location>
        <position position="226"/>
    </location>
    <ligand>
        <name>D-glyceraldehyde 3-phosphate</name>
        <dbReference type="ChEBI" id="CHEBI:59776"/>
    </ligand>
</feature>
<dbReference type="GO" id="GO:0047100">
    <property type="term" value="F:glyceraldehyde-3-phosphate dehydrogenase (NADP+) (phosphorylating) activity"/>
    <property type="evidence" value="ECO:0007669"/>
    <property type="project" value="UniProtKB-EC"/>
</dbReference>
<dbReference type="PANTHER" id="PTHR10836:SF76">
    <property type="entry name" value="GLYCERALDEHYDE-3-PHOSPHATE DEHYDROGENASE-RELATED"/>
    <property type="match status" value="1"/>
</dbReference>
<gene>
    <name evidence="15" type="ORF">CPELLU_LOCUS8021</name>
</gene>
<dbReference type="InterPro" id="IPR020828">
    <property type="entry name" value="GlycerAld_3-P_DH_NAD(P)-bd"/>
</dbReference>
<keyword evidence="6 11" id="KW-0520">NAD</keyword>
<sequence>MTIQIGINGFGRIGRLVFRACVNNPNVQVVALNDPFMKLETMWRESCIIWRAKKSLPRHLANNPISNQIYFTYDNREGSSMLYLFKYDTVHGRFKGQAEIKDGKLFVNNCEIYVFAEKNPKDIQWGKVGADYIVESSGIFKTMAKASLHLQETSNILTKLIQVIISAPSDDVPMFVCGVNLETYKPEYKIISNASCTTNCLSPIVKVLNDNFGIIEGLMSTVHPTTATQKTVDGSSDKLEESWRGPELMRVALAKDLRRGRGAAQNLIPTSTGAATAVGKIIPSLNSKLTGLAIRVPTLNVGIVDLTVRLEKETTYEDIKKAMKYASENELKGILGYTEDDVVSSDFLGDTHSSVFDAKAGIQLNPTFVKVIAWYDNELAYSMRILDLIEYVEKVDS</sequence>
<dbReference type="Pfam" id="PF02800">
    <property type="entry name" value="Gp_dh_C"/>
    <property type="match status" value="2"/>
</dbReference>
<feature type="binding site" evidence="10">
    <location>
        <position position="295"/>
    </location>
    <ligand>
        <name>D-glyceraldehyde 3-phosphate</name>
        <dbReference type="ChEBI" id="CHEBI:59776"/>
    </ligand>
</feature>
<organism evidence="15 16">
    <name type="scientific">Cetraspora pellucida</name>
    <dbReference type="NCBI Taxonomy" id="1433469"/>
    <lineage>
        <taxon>Eukaryota</taxon>
        <taxon>Fungi</taxon>
        <taxon>Fungi incertae sedis</taxon>
        <taxon>Mucoromycota</taxon>
        <taxon>Glomeromycotina</taxon>
        <taxon>Glomeromycetes</taxon>
        <taxon>Diversisporales</taxon>
        <taxon>Gigasporaceae</taxon>
        <taxon>Cetraspora</taxon>
    </lineage>
</organism>
<evidence type="ECO:0000256" key="7">
    <source>
        <dbReference type="ARBA" id="ARBA00023152"/>
    </source>
</evidence>
<evidence type="ECO:0000256" key="4">
    <source>
        <dbReference type="ARBA" id="ARBA00011881"/>
    </source>
</evidence>
<dbReference type="Proteomes" id="UP000789759">
    <property type="component" value="Unassembled WGS sequence"/>
</dbReference>
<evidence type="ECO:0000259" key="14">
    <source>
        <dbReference type="SMART" id="SM00846"/>
    </source>
</evidence>
<evidence type="ECO:0000256" key="13">
    <source>
        <dbReference type="RuleBase" id="RU000397"/>
    </source>
</evidence>
<evidence type="ECO:0000256" key="9">
    <source>
        <dbReference type="PIRSR" id="PIRSR000149-1"/>
    </source>
</evidence>
<dbReference type="SUPFAM" id="SSF51735">
    <property type="entry name" value="NAD(P)-binding Rossmann-fold domains"/>
    <property type="match status" value="2"/>
</dbReference>
<dbReference type="AlphaFoldDB" id="A0A9N9D5F8"/>
<dbReference type="Pfam" id="PF00044">
    <property type="entry name" value="Gp_dh_N"/>
    <property type="match status" value="2"/>
</dbReference>
<dbReference type="SMART" id="SM00846">
    <property type="entry name" value="Gp_dh_N"/>
    <property type="match status" value="1"/>
</dbReference>
<dbReference type="GO" id="GO:0004365">
    <property type="term" value="F:glyceraldehyde-3-phosphate dehydrogenase (NAD+) (phosphorylating) activity"/>
    <property type="evidence" value="ECO:0007669"/>
    <property type="project" value="TreeGrafter"/>
</dbReference>
<proteinExistence type="inferred from homology"/>
<keyword evidence="5" id="KW-0560">Oxidoreductase</keyword>
<dbReference type="GO" id="GO:0005829">
    <property type="term" value="C:cytosol"/>
    <property type="evidence" value="ECO:0007669"/>
    <property type="project" value="TreeGrafter"/>
</dbReference>
<dbReference type="PIRSF" id="PIRSF000149">
    <property type="entry name" value="GAP_DH"/>
    <property type="match status" value="1"/>
</dbReference>
<evidence type="ECO:0000256" key="6">
    <source>
        <dbReference type="ARBA" id="ARBA00023027"/>
    </source>
</evidence>
<evidence type="ECO:0000256" key="11">
    <source>
        <dbReference type="PIRSR" id="PIRSR000149-3"/>
    </source>
</evidence>
<dbReference type="CDD" id="cd18126">
    <property type="entry name" value="GAPDH_I_C"/>
    <property type="match status" value="1"/>
</dbReference>
<comment type="caution">
    <text evidence="15">The sequence shown here is derived from an EMBL/GenBank/DDBJ whole genome shotgun (WGS) entry which is preliminary data.</text>
</comment>
<evidence type="ECO:0000256" key="5">
    <source>
        <dbReference type="ARBA" id="ARBA00023002"/>
    </source>
</evidence>
<name>A0A9N9D5F8_9GLOM</name>
<dbReference type="InterPro" id="IPR020829">
    <property type="entry name" value="GlycerAld_3-P_DH_cat"/>
</dbReference>
<comment type="pathway">
    <text evidence="2">Carbohydrate biosynthesis; Calvin cycle.</text>
</comment>
<feature type="site" description="Activates thiol group during catalysis" evidence="12">
    <location>
        <position position="223"/>
    </location>
</feature>
<dbReference type="InterPro" id="IPR036291">
    <property type="entry name" value="NAD(P)-bd_dom_sf"/>
</dbReference>
<protein>
    <submittedName>
        <fullName evidence="15">5967_t:CDS:1</fullName>
    </submittedName>
</protein>
<feature type="active site" description="Nucleophile" evidence="9">
    <location>
        <position position="196"/>
    </location>
</feature>
<keyword evidence="11" id="KW-0547">Nucleotide-binding</keyword>
<feature type="binding site" evidence="11">
    <location>
        <position position="166"/>
    </location>
    <ligand>
        <name>NAD(+)</name>
        <dbReference type="ChEBI" id="CHEBI:57540"/>
    </ligand>
</feature>
<feature type="domain" description="Glyceraldehyde 3-phosphate dehydrogenase NAD(P) binding" evidence="14">
    <location>
        <begin position="3"/>
        <end position="196"/>
    </location>
</feature>
<dbReference type="InterPro" id="IPR020831">
    <property type="entry name" value="GlycerAld/Erythrose_P_DH"/>
</dbReference>
<feature type="binding site" evidence="10">
    <location>
        <begin position="272"/>
        <end position="273"/>
    </location>
    <ligand>
        <name>D-glyceraldehyde 3-phosphate</name>
        <dbReference type="ChEBI" id="CHEBI:59776"/>
    </ligand>
</feature>
<dbReference type="FunFam" id="3.30.360.10:FF:000002">
    <property type="entry name" value="Glyceraldehyde-3-phosphate dehydrogenase"/>
    <property type="match status" value="1"/>
</dbReference>
<evidence type="ECO:0000256" key="12">
    <source>
        <dbReference type="PIRSR" id="PIRSR000149-4"/>
    </source>
</evidence>
<dbReference type="PANTHER" id="PTHR10836">
    <property type="entry name" value="GLYCERALDEHYDE 3-PHOSPHATE DEHYDROGENASE"/>
    <property type="match status" value="1"/>
</dbReference>
<comment type="similarity">
    <text evidence="3 13">Belongs to the glyceraldehyde-3-phosphate dehydrogenase family.</text>
</comment>
<evidence type="ECO:0000256" key="3">
    <source>
        <dbReference type="ARBA" id="ARBA00007406"/>
    </source>
</evidence>
<evidence type="ECO:0000313" key="16">
    <source>
        <dbReference type="Proteomes" id="UP000789759"/>
    </source>
</evidence>
<feature type="binding site" evidence="11">
    <location>
        <position position="34"/>
    </location>
    <ligand>
        <name>NAD(+)</name>
        <dbReference type="ChEBI" id="CHEBI:57540"/>
    </ligand>
</feature>
<accession>A0A9N9D5F8</accession>